<evidence type="ECO:0000256" key="2">
    <source>
        <dbReference type="SAM" id="Phobius"/>
    </source>
</evidence>
<keyword evidence="2" id="KW-0812">Transmembrane</keyword>
<evidence type="ECO:0000313" key="4">
    <source>
        <dbReference type="Proteomes" id="UP000094527"/>
    </source>
</evidence>
<dbReference type="EMBL" id="LJIJ01000121">
    <property type="protein sequence ID" value="ODN02190.1"/>
    <property type="molecule type" value="Genomic_DNA"/>
</dbReference>
<protein>
    <submittedName>
        <fullName evidence="3">Uncharacterized protein</fullName>
    </submittedName>
</protein>
<reference evidence="3 4" key="1">
    <citation type="journal article" date="2016" name="Genome Biol. Evol.">
        <title>Gene Family Evolution Reflects Adaptation to Soil Environmental Stressors in the Genome of the Collembolan Orchesella cincta.</title>
        <authorList>
            <person name="Faddeeva-Vakhrusheva A."/>
            <person name="Derks M.F."/>
            <person name="Anvar S.Y."/>
            <person name="Agamennone V."/>
            <person name="Suring W."/>
            <person name="Smit S."/>
            <person name="van Straalen N.M."/>
            <person name="Roelofs D."/>
        </authorList>
    </citation>
    <scope>NUCLEOTIDE SEQUENCE [LARGE SCALE GENOMIC DNA]</scope>
    <source>
        <tissue evidence="3">Mixed pool</tissue>
    </source>
</reference>
<sequence length="395" mass="41777">MTCGFVEFCNEDFPTPPRLPPPPPILSYYFEDNKLNSTFYCDFCSNLEASLDPLHTLGNAAGGKAGGLLSPSQNITLILLIVAMVSAALGSVVTMVWRKWFRCRDGGILSKAFGASHSSHSADISSSPEGRRRSRTASLGSGSALQNLQKRLSSSSFISRRSIYPHHAGNIISQHGSHLRTGGQSMSNNTYCECPSSMMMMVCPDSTGGGNNSTINNPASPPVSTTTSAVSLSPCLAINPTAPTASTLSINTSGNVYAELDPVSTPAVLVPHGVAPPTPLMMPMIINPNNNGGGIIASPTLNQYVVNHRRRQPAPLPPIPTSEASIVANNALNISNCANSTSNTSSSIPPNILAGINHGSIGVIPSLNGFENNQMEMNDLNDIYYSDLDCKQIQF</sequence>
<gene>
    <name evidence="3" type="ORF">Ocin01_04492</name>
</gene>
<organism evidence="3 4">
    <name type="scientific">Orchesella cincta</name>
    <name type="common">Springtail</name>
    <name type="synonym">Podura cincta</name>
    <dbReference type="NCBI Taxonomy" id="48709"/>
    <lineage>
        <taxon>Eukaryota</taxon>
        <taxon>Metazoa</taxon>
        <taxon>Ecdysozoa</taxon>
        <taxon>Arthropoda</taxon>
        <taxon>Hexapoda</taxon>
        <taxon>Collembola</taxon>
        <taxon>Entomobryomorpha</taxon>
        <taxon>Entomobryoidea</taxon>
        <taxon>Orchesellidae</taxon>
        <taxon>Orchesellinae</taxon>
        <taxon>Orchesella</taxon>
    </lineage>
</organism>
<accession>A0A1D2NAA8</accession>
<keyword evidence="2" id="KW-1133">Transmembrane helix</keyword>
<dbReference type="Proteomes" id="UP000094527">
    <property type="component" value="Unassembled WGS sequence"/>
</dbReference>
<keyword evidence="2" id="KW-0472">Membrane</keyword>
<evidence type="ECO:0000256" key="1">
    <source>
        <dbReference type="SAM" id="MobiDB-lite"/>
    </source>
</evidence>
<feature type="transmembrane region" description="Helical" evidence="2">
    <location>
        <begin position="75"/>
        <end position="97"/>
    </location>
</feature>
<proteinExistence type="predicted"/>
<feature type="region of interest" description="Disordered" evidence="1">
    <location>
        <begin position="118"/>
        <end position="142"/>
    </location>
</feature>
<dbReference type="AlphaFoldDB" id="A0A1D2NAA8"/>
<comment type="caution">
    <text evidence="3">The sequence shown here is derived from an EMBL/GenBank/DDBJ whole genome shotgun (WGS) entry which is preliminary data.</text>
</comment>
<feature type="compositionally biased region" description="Low complexity" evidence="1">
    <location>
        <begin position="118"/>
        <end position="127"/>
    </location>
</feature>
<evidence type="ECO:0000313" key="3">
    <source>
        <dbReference type="EMBL" id="ODN02190.1"/>
    </source>
</evidence>
<keyword evidence="4" id="KW-1185">Reference proteome</keyword>
<name>A0A1D2NAA8_ORCCI</name>